<accession>A0A1D2NJM0</accession>
<dbReference type="Proteomes" id="UP000094527">
    <property type="component" value="Unassembled WGS sequence"/>
</dbReference>
<dbReference type="InterPro" id="IPR019374">
    <property type="entry name" value="Ribosomal_mS22"/>
</dbReference>
<sequence>MSKNVQRLGKLWLSLKRTTLSSSSVGRPLLCHRSVLFPASTQAQGIHVNCHLLSQNLESQTTSKDESRVKLFIDPQVQTLLKELTGKDLKRVFRKRKIGQKLREPKYTFMTEDQLKQAQEEAEEKADKLLQMPPVLMPRKPIDEVLAFDPCIQMDEPKPSTLIFTDISMNIEDRDRIIVARDADGTLRQATWQERDKMNAIYFPVKGREFITPRMFTQPEVLQNILDRASEEDNTYEFVLDRACIQFEPDDPAFINTAETTYEAIDRVGHYDFLKSTRHYGPMVFYLVRTRKMDNILMHYIKHRRVSTDAMRLVTLFQIIFPECKSKVAEKTIEPVDKVRRYIQLDAIKKGELELALNAYVEDEERKAELEEGLKRQHAI</sequence>
<dbReference type="OMA" id="ARWHERE"/>
<protein>
    <submittedName>
        <fullName evidence="1">28S ribosomal protein S22, mitochondrial</fullName>
    </submittedName>
</protein>
<name>A0A1D2NJM0_ORCCI</name>
<dbReference type="EMBL" id="LJIJ01000022">
    <property type="protein sequence ID" value="ODN05478.1"/>
    <property type="molecule type" value="Genomic_DNA"/>
</dbReference>
<dbReference type="AlphaFoldDB" id="A0A1D2NJM0"/>
<keyword evidence="1" id="KW-0689">Ribosomal protein</keyword>
<evidence type="ECO:0000313" key="2">
    <source>
        <dbReference type="Proteomes" id="UP000094527"/>
    </source>
</evidence>
<dbReference type="PANTHER" id="PTHR13071:SF4">
    <property type="entry name" value="SMALL RIBOSOMAL SUBUNIT PROTEIN MS22"/>
    <property type="match status" value="1"/>
</dbReference>
<comment type="caution">
    <text evidence="1">The sequence shown here is derived from an EMBL/GenBank/DDBJ whole genome shotgun (WGS) entry which is preliminary data.</text>
</comment>
<dbReference type="OrthoDB" id="10052321at2759"/>
<keyword evidence="1" id="KW-0687">Ribonucleoprotein</keyword>
<dbReference type="GO" id="GO:0003735">
    <property type="term" value="F:structural constituent of ribosome"/>
    <property type="evidence" value="ECO:0007669"/>
    <property type="project" value="TreeGrafter"/>
</dbReference>
<dbReference type="STRING" id="48709.A0A1D2NJM0"/>
<dbReference type="GO" id="GO:0005763">
    <property type="term" value="C:mitochondrial small ribosomal subunit"/>
    <property type="evidence" value="ECO:0007669"/>
    <property type="project" value="TreeGrafter"/>
</dbReference>
<dbReference type="PANTHER" id="PTHR13071">
    <property type="entry name" value="MITOCHONDRIAL 28S RIBOSOMAL PROTEIN S22"/>
    <property type="match status" value="1"/>
</dbReference>
<dbReference type="Pfam" id="PF10245">
    <property type="entry name" value="MRP-S22"/>
    <property type="match status" value="1"/>
</dbReference>
<evidence type="ECO:0000313" key="1">
    <source>
        <dbReference type="EMBL" id="ODN05478.1"/>
    </source>
</evidence>
<reference evidence="1 2" key="1">
    <citation type="journal article" date="2016" name="Genome Biol. Evol.">
        <title>Gene Family Evolution Reflects Adaptation to Soil Environmental Stressors in the Genome of the Collembolan Orchesella cincta.</title>
        <authorList>
            <person name="Faddeeva-Vakhrusheva A."/>
            <person name="Derks M.F."/>
            <person name="Anvar S.Y."/>
            <person name="Agamennone V."/>
            <person name="Suring W."/>
            <person name="Smit S."/>
            <person name="van Straalen N.M."/>
            <person name="Roelofs D."/>
        </authorList>
    </citation>
    <scope>NUCLEOTIDE SEQUENCE [LARGE SCALE GENOMIC DNA]</scope>
    <source>
        <tissue evidence="1">Mixed pool</tissue>
    </source>
</reference>
<keyword evidence="2" id="KW-1185">Reference proteome</keyword>
<proteinExistence type="predicted"/>
<organism evidence="1 2">
    <name type="scientific">Orchesella cincta</name>
    <name type="common">Springtail</name>
    <name type="synonym">Podura cincta</name>
    <dbReference type="NCBI Taxonomy" id="48709"/>
    <lineage>
        <taxon>Eukaryota</taxon>
        <taxon>Metazoa</taxon>
        <taxon>Ecdysozoa</taxon>
        <taxon>Arthropoda</taxon>
        <taxon>Hexapoda</taxon>
        <taxon>Collembola</taxon>
        <taxon>Entomobryomorpha</taxon>
        <taxon>Entomobryoidea</taxon>
        <taxon>Orchesellidae</taxon>
        <taxon>Orchesellinae</taxon>
        <taxon>Orchesella</taxon>
    </lineage>
</organism>
<gene>
    <name evidence="1" type="ORF">Ocin01_01172</name>
</gene>